<dbReference type="PATRIC" id="fig|742823.3.peg.859"/>
<organism evidence="9 10">
    <name type="scientific">Sutterella wadsworthensis 2_1_59BFAA</name>
    <dbReference type="NCBI Taxonomy" id="742823"/>
    <lineage>
        <taxon>Bacteria</taxon>
        <taxon>Pseudomonadati</taxon>
        <taxon>Pseudomonadota</taxon>
        <taxon>Betaproteobacteria</taxon>
        <taxon>Burkholderiales</taxon>
        <taxon>Sutterellaceae</taxon>
        <taxon>Sutterella</taxon>
    </lineage>
</organism>
<dbReference type="GO" id="GO:0004735">
    <property type="term" value="F:pyrroline-5-carboxylate reductase activity"/>
    <property type="evidence" value="ECO:0007669"/>
    <property type="project" value="UniProtKB-UniRule"/>
</dbReference>
<dbReference type="Proteomes" id="UP000005835">
    <property type="component" value="Unassembled WGS sequence"/>
</dbReference>
<evidence type="ECO:0000256" key="3">
    <source>
        <dbReference type="ARBA" id="ARBA00023002"/>
    </source>
</evidence>
<dbReference type="eggNOG" id="COG0345">
    <property type="taxonomic scope" value="Bacteria"/>
</dbReference>
<evidence type="ECO:0000259" key="8">
    <source>
        <dbReference type="Pfam" id="PF14748"/>
    </source>
</evidence>
<keyword evidence="4" id="KW-0641">Proline biosynthesis</keyword>
<evidence type="ECO:0000256" key="4">
    <source>
        <dbReference type="HAMAP-Rule" id="MF_01925"/>
    </source>
</evidence>
<dbReference type="InterPro" id="IPR028939">
    <property type="entry name" value="P5C_Rdtase_cat_N"/>
</dbReference>
<protein>
    <recommendedName>
        <fullName evidence="4 5">Pyrroline-5-carboxylate reductase</fullName>
        <shortName evidence="4">P5C reductase</shortName>
        <shortName evidence="4">P5CR</shortName>
        <ecNumber evidence="4 5">1.5.1.2</ecNumber>
    </recommendedName>
    <alternativeName>
        <fullName evidence="4">PCA reductase</fullName>
    </alternativeName>
</protein>
<dbReference type="HAMAP" id="MF_01925">
    <property type="entry name" value="P5C_reductase"/>
    <property type="match status" value="1"/>
</dbReference>
<dbReference type="PANTHER" id="PTHR11645">
    <property type="entry name" value="PYRROLINE-5-CARBOXYLATE REDUCTASE"/>
    <property type="match status" value="1"/>
</dbReference>
<dbReference type="EC" id="1.5.1.2" evidence="4 5"/>
<comment type="pathway">
    <text evidence="4">Amino-acid biosynthesis; L-proline biosynthesis; L-proline from L-glutamate 5-semialdehyde: step 1/1.</text>
</comment>
<gene>
    <name evidence="4" type="primary">proC</name>
    <name evidence="9" type="ORF">HMPREF9465_00853</name>
</gene>
<dbReference type="GO" id="GO:0055129">
    <property type="term" value="P:L-proline biosynthetic process"/>
    <property type="evidence" value="ECO:0007669"/>
    <property type="project" value="UniProtKB-UniRule"/>
</dbReference>
<evidence type="ECO:0000256" key="5">
    <source>
        <dbReference type="NCBIfam" id="TIGR00112"/>
    </source>
</evidence>
<dbReference type="HOGENOM" id="CLU_042344_3_1_4"/>
<comment type="similarity">
    <text evidence="1 4">Belongs to the pyrroline-5-carboxylate reductase family.</text>
</comment>
<sequence>MLDLSTVRIAFLGFGNMASAMADGWIRSGAVKPEQLGAASRRQDVLEARTKARGMKAFATCEEAARWADVVVVAVKPHLVEGVVKPIRGILKDRLVLSVAVGRLFDFYESILESGTRHLSTLPNTPVSINEGIVICEARHSMTLDDEAFVEQLFAKLGLAEFADEKMMSAAGTLAGCGPAFAAMFIEALADGAVKHGVPRAAAYSLASQMLAGTAKLQLETGAHPGAMKDAVCSPGGTTIIGVAALERKGFRSAVIDAIDAIETRSR</sequence>
<keyword evidence="3 4" id="KW-0560">Oxidoreductase</keyword>
<dbReference type="Pfam" id="PF14748">
    <property type="entry name" value="P5CR_dimer"/>
    <property type="match status" value="1"/>
</dbReference>
<dbReference type="UniPathway" id="UPA00098">
    <property type="reaction ID" value="UER00361"/>
</dbReference>
<accession>K1JY34</accession>
<keyword evidence="10" id="KW-1185">Reference proteome</keyword>
<dbReference type="PIRSF" id="PIRSF000193">
    <property type="entry name" value="Pyrrol-5-carb_rd"/>
    <property type="match status" value="1"/>
</dbReference>
<feature type="domain" description="Pyrroline-5-carboxylate reductase catalytic N-terminal" evidence="7">
    <location>
        <begin position="8"/>
        <end position="102"/>
    </location>
</feature>
<dbReference type="PANTHER" id="PTHR11645:SF0">
    <property type="entry name" value="PYRROLINE-5-CARBOXYLATE REDUCTASE 3"/>
    <property type="match status" value="1"/>
</dbReference>
<dbReference type="Gene3D" id="1.10.3730.10">
    <property type="entry name" value="ProC C-terminal domain-like"/>
    <property type="match status" value="1"/>
</dbReference>
<keyword evidence="4" id="KW-0963">Cytoplasm</keyword>
<comment type="function">
    <text evidence="4">Catalyzes the reduction of 1-pyrroline-5-carboxylate (PCA) to L-proline.</text>
</comment>
<dbReference type="InterPro" id="IPR029036">
    <property type="entry name" value="P5CR_dimer"/>
</dbReference>
<keyword evidence="4" id="KW-0028">Amino-acid biosynthesis</keyword>
<comment type="subcellular location">
    <subcellularLocation>
        <location evidence="4">Cytoplasm</location>
    </subcellularLocation>
</comment>
<comment type="catalytic activity">
    <reaction evidence="4">
        <text>L-proline + NAD(+) = (S)-1-pyrroline-5-carboxylate + NADH + 2 H(+)</text>
        <dbReference type="Rhea" id="RHEA:14105"/>
        <dbReference type="ChEBI" id="CHEBI:15378"/>
        <dbReference type="ChEBI" id="CHEBI:17388"/>
        <dbReference type="ChEBI" id="CHEBI:57540"/>
        <dbReference type="ChEBI" id="CHEBI:57945"/>
        <dbReference type="ChEBI" id="CHEBI:60039"/>
        <dbReference type="EC" id="1.5.1.2"/>
    </reaction>
</comment>
<feature type="binding site" evidence="6">
    <location>
        <begin position="74"/>
        <end position="77"/>
    </location>
    <ligand>
        <name>NADP(+)</name>
        <dbReference type="ChEBI" id="CHEBI:58349"/>
    </ligand>
</feature>
<dbReference type="NCBIfam" id="TIGR00112">
    <property type="entry name" value="proC"/>
    <property type="match status" value="1"/>
</dbReference>
<feature type="domain" description="Pyrroline-5-carboxylate reductase dimerisation" evidence="8">
    <location>
        <begin position="165"/>
        <end position="267"/>
    </location>
</feature>
<comment type="caution">
    <text evidence="9">The sequence shown here is derived from an EMBL/GenBank/DDBJ whole genome shotgun (WGS) entry which is preliminary data.</text>
</comment>
<dbReference type="OrthoDB" id="9805754at2"/>
<dbReference type="InterPro" id="IPR008927">
    <property type="entry name" value="6-PGluconate_DH-like_C_sf"/>
</dbReference>
<evidence type="ECO:0000259" key="7">
    <source>
        <dbReference type="Pfam" id="PF03807"/>
    </source>
</evidence>
<dbReference type="FunFam" id="1.10.3730.10:FF:000001">
    <property type="entry name" value="Pyrroline-5-carboxylate reductase"/>
    <property type="match status" value="1"/>
</dbReference>
<dbReference type="STRING" id="742823.HMPREF9465_00853"/>
<dbReference type="Pfam" id="PF03807">
    <property type="entry name" value="F420_oxidored"/>
    <property type="match status" value="1"/>
</dbReference>
<dbReference type="GO" id="GO:0005737">
    <property type="term" value="C:cytoplasm"/>
    <property type="evidence" value="ECO:0007669"/>
    <property type="project" value="UniProtKB-SubCell"/>
</dbReference>
<dbReference type="InterPro" id="IPR000304">
    <property type="entry name" value="Pyrroline-COOH_reductase"/>
</dbReference>
<evidence type="ECO:0000256" key="2">
    <source>
        <dbReference type="ARBA" id="ARBA00022857"/>
    </source>
</evidence>
<dbReference type="AlphaFoldDB" id="K1JY34"/>
<comment type="catalytic activity">
    <reaction evidence="4">
        <text>L-proline + NADP(+) = (S)-1-pyrroline-5-carboxylate + NADPH + 2 H(+)</text>
        <dbReference type="Rhea" id="RHEA:14109"/>
        <dbReference type="ChEBI" id="CHEBI:15378"/>
        <dbReference type="ChEBI" id="CHEBI:17388"/>
        <dbReference type="ChEBI" id="CHEBI:57783"/>
        <dbReference type="ChEBI" id="CHEBI:58349"/>
        <dbReference type="ChEBI" id="CHEBI:60039"/>
        <dbReference type="EC" id="1.5.1.2"/>
    </reaction>
</comment>
<evidence type="ECO:0000256" key="6">
    <source>
        <dbReference type="PIRSR" id="PIRSR000193-1"/>
    </source>
</evidence>
<feature type="binding site" evidence="6">
    <location>
        <begin position="12"/>
        <end position="17"/>
    </location>
    <ligand>
        <name>NADP(+)</name>
        <dbReference type="ChEBI" id="CHEBI:58349"/>
    </ligand>
</feature>
<evidence type="ECO:0000313" key="9">
    <source>
        <dbReference type="EMBL" id="EKB31518.1"/>
    </source>
</evidence>
<evidence type="ECO:0000256" key="1">
    <source>
        <dbReference type="ARBA" id="ARBA00005525"/>
    </source>
</evidence>
<keyword evidence="2 4" id="KW-0521">NADP</keyword>
<proteinExistence type="inferred from homology"/>
<dbReference type="EMBL" id="ADMG01000022">
    <property type="protein sequence ID" value="EKB31518.1"/>
    <property type="molecule type" value="Genomic_DNA"/>
</dbReference>
<feature type="binding site" evidence="6">
    <location>
        <position position="40"/>
    </location>
    <ligand>
        <name>NADP(+)</name>
        <dbReference type="ChEBI" id="CHEBI:58349"/>
    </ligand>
</feature>
<dbReference type="SUPFAM" id="SSF48179">
    <property type="entry name" value="6-phosphogluconate dehydrogenase C-terminal domain-like"/>
    <property type="match status" value="1"/>
</dbReference>
<evidence type="ECO:0000313" key="10">
    <source>
        <dbReference type="Proteomes" id="UP000005835"/>
    </source>
</evidence>
<name>K1JY34_9BURK</name>
<dbReference type="InterPro" id="IPR036291">
    <property type="entry name" value="NAD(P)-bd_dom_sf"/>
</dbReference>
<dbReference type="Gene3D" id="3.40.50.720">
    <property type="entry name" value="NAD(P)-binding Rossmann-like Domain"/>
    <property type="match status" value="1"/>
</dbReference>
<reference evidence="9 10" key="1">
    <citation type="submission" date="2012-05" db="EMBL/GenBank/DDBJ databases">
        <title>The Genome Sequence of Sutterella wadsworthensis 2_1_59BFAA.</title>
        <authorList>
            <consortium name="The Broad Institute Genome Sequencing Platform"/>
            <person name="Earl A."/>
            <person name="Ward D."/>
            <person name="Feldgarden M."/>
            <person name="Gevers D."/>
            <person name="Daigneault M."/>
            <person name="Strauss J."/>
            <person name="Allen-Vercoe E."/>
            <person name="Walker B."/>
            <person name="Young S.K."/>
            <person name="Zeng Q."/>
            <person name="Gargeya S."/>
            <person name="Fitzgerald M."/>
            <person name="Haas B."/>
            <person name="Abouelleil A."/>
            <person name="Alvarado L."/>
            <person name="Arachchi H.M."/>
            <person name="Berlin A.M."/>
            <person name="Chapman S.B."/>
            <person name="Goldberg J."/>
            <person name="Griggs A."/>
            <person name="Gujja S."/>
            <person name="Hansen M."/>
            <person name="Howarth C."/>
            <person name="Imamovic A."/>
            <person name="Larimer J."/>
            <person name="McCowen C."/>
            <person name="Montmayeur A."/>
            <person name="Murphy C."/>
            <person name="Neiman D."/>
            <person name="Pearson M."/>
            <person name="Priest M."/>
            <person name="Roberts A."/>
            <person name="Saif S."/>
            <person name="Shea T."/>
            <person name="Sisk P."/>
            <person name="Sykes S."/>
            <person name="Wortman J."/>
            <person name="Nusbaum C."/>
            <person name="Birren B."/>
        </authorList>
    </citation>
    <scope>NUCLEOTIDE SEQUENCE [LARGE SCALE GENOMIC DNA]</scope>
    <source>
        <strain evidence="9 10">2_1_59BFAA</strain>
    </source>
</reference>
<dbReference type="SUPFAM" id="SSF51735">
    <property type="entry name" value="NAD(P)-binding Rossmann-fold domains"/>
    <property type="match status" value="1"/>
</dbReference>
<dbReference type="RefSeq" id="WP_005434475.1">
    <property type="nucleotide sequence ID" value="NZ_JH815515.1"/>
</dbReference>